<name>A0A0J9EMU7_9FIRM</name>
<dbReference type="Gene3D" id="3.30.460.40">
    <property type="match status" value="1"/>
</dbReference>
<proteinExistence type="predicted"/>
<organism evidence="1 2">
    <name type="scientific">[Clostridium] citroniae WAL-19142</name>
    <dbReference type="NCBI Taxonomy" id="742734"/>
    <lineage>
        <taxon>Bacteria</taxon>
        <taxon>Bacillati</taxon>
        <taxon>Bacillota</taxon>
        <taxon>Clostridia</taxon>
        <taxon>Lachnospirales</taxon>
        <taxon>Lachnospiraceae</taxon>
        <taxon>Enterocloster</taxon>
    </lineage>
</organism>
<dbReference type="GeneID" id="93162542"/>
<accession>A0A0J9EMU7</accession>
<dbReference type="InterPro" id="IPR039498">
    <property type="entry name" value="NTP_transf_5"/>
</dbReference>
<gene>
    <name evidence="1" type="ORF">HMPREF9470_03638</name>
</gene>
<dbReference type="PATRIC" id="fig|742734.4.peg.3904"/>
<dbReference type="AlphaFoldDB" id="A0A0J9EMU7"/>
<dbReference type="Proteomes" id="UP000037392">
    <property type="component" value="Unassembled WGS sequence"/>
</dbReference>
<comment type="caution">
    <text evidence="1">The sequence shown here is derived from an EMBL/GenBank/DDBJ whole genome shotgun (WGS) entry which is preliminary data.</text>
</comment>
<evidence type="ECO:0000313" key="1">
    <source>
        <dbReference type="EMBL" id="KMW16985.1"/>
    </source>
</evidence>
<protein>
    <recommendedName>
        <fullName evidence="3">Nucleotidyltransferase</fullName>
    </recommendedName>
</protein>
<dbReference type="RefSeq" id="WP_048930433.1">
    <property type="nucleotide sequence ID" value="NZ_KQ235880.1"/>
</dbReference>
<dbReference type="EMBL" id="ADLK01000028">
    <property type="protein sequence ID" value="KMW16985.1"/>
    <property type="molecule type" value="Genomic_DNA"/>
</dbReference>
<reference evidence="1 2" key="1">
    <citation type="submission" date="2011-04" db="EMBL/GenBank/DDBJ databases">
        <title>The Genome Sequence of Clostridium citroniae WAL-19142.</title>
        <authorList>
            <consortium name="The Broad Institute Genome Sequencing Platform"/>
            <person name="Earl A."/>
            <person name="Ward D."/>
            <person name="Feldgarden M."/>
            <person name="Gevers D."/>
            <person name="Warren Y.A."/>
            <person name="Tyrrell K.L."/>
            <person name="Citron D.M."/>
            <person name="Goldstein E.J."/>
            <person name="Daigneault M."/>
            <person name="Allen-Vercoe E."/>
            <person name="Young S.K."/>
            <person name="Zeng Q."/>
            <person name="Gargeya S."/>
            <person name="Fitzgerald M."/>
            <person name="Haas B."/>
            <person name="Abouelleil A."/>
            <person name="Alvarado L."/>
            <person name="Arachchi H.M."/>
            <person name="Berlin A."/>
            <person name="Brown A."/>
            <person name="Chapman S.B."/>
            <person name="Chen Z."/>
            <person name="Dunbar C."/>
            <person name="Freedman E."/>
            <person name="Gearin G."/>
            <person name="Gellesch M."/>
            <person name="Goldberg J."/>
            <person name="Griggs A."/>
            <person name="Gujja S."/>
            <person name="Heilman E.R."/>
            <person name="Heiman D."/>
            <person name="Howarth C."/>
            <person name="Larson L."/>
            <person name="Lui A."/>
            <person name="MacDonald P.J."/>
            <person name="Mehta T."/>
            <person name="Montmayeur A."/>
            <person name="Murphy C."/>
            <person name="Neiman D."/>
            <person name="Pearson M."/>
            <person name="Priest M."/>
            <person name="Roberts A."/>
            <person name="Saif S."/>
            <person name="Shea T."/>
            <person name="Shenoy N."/>
            <person name="Sisk P."/>
            <person name="Stolte C."/>
            <person name="Sykes S."/>
            <person name="White J."/>
            <person name="Yandava C."/>
            <person name="Wortman J."/>
            <person name="Nusbaum C."/>
            <person name="Birren B."/>
        </authorList>
    </citation>
    <scope>NUCLEOTIDE SEQUENCE [LARGE SCALE GENOMIC DNA]</scope>
    <source>
        <strain evidence="1 2">WAL-19142</strain>
    </source>
</reference>
<evidence type="ECO:0008006" key="3">
    <source>
        <dbReference type="Google" id="ProtNLM"/>
    </source>
</evidence>
<dbReference type="Pfam" id="PF14907">
    <property type="entry name" value="NTP_transf_5"/>
    <property type="match status" value="1"/>
</dbReference>
<evidence type="ECO:0000313" key="2">
    <source>
        <dbReference type="Proteomes" id="UP000037392"/>
    </source>
</evidence>
<sequence length="392" mass="45958">MEKLFNFLDDDIYRLMLDMSREKHSEEENQDIKERYGKVNQKKLFVVCREHELHGVTGAYAKSMGLPIPDEWEKAFLLEKRRLDFLKNTAIQVCQLMSDHGIPMVILKNGGIMMDMIPETVKCPMEDIDSLIRKTDFYQAHKLLIENGFTFKFRSEYEAEKLEEAYRDGSTEYFITMPTGEKIWFELAWRAVAGRWIRPDLEPDTNGFIGRSHTVGDTQVRVLSPEDNLLQVCIHTAKHSYVRAPGMRLHMDVDRIVAHTDIDWELFLKKVKEAHVCTSTYLSLYIPSVILHTQIPQWVLDELRPKNIKKLVKLLSDAGLPHPHEKKFSKIGFLLFQTALYDKKKDLVRVIYPGKVWMQHRYEYKGYFGLMMCIFVRLLDLVGIRKRTPKNI</sequence>
<dbReference type="OrthoDB" id="9773927at2"/>